<name>A0A645CNZ5_9ZZZZ</name>
<proteinExistence type="predicted"/>
<dbReference type="EMBL" id="VSSQ01028895">
    <property type="protein sequence ID" value="MPM78790.1"/>
    <property type="molecule type" value="Genomic_DNA"/>
</dbReference>
<protein>
    <submittedName>
        <fullName evidence="1">Uncharacterized protein</fullName>
    </submittedName>
</protein>
<accession>A0A645CNZ5</accession>
<sequence>MDDRADVDYDAVYGERLRAGISHYLAVEKHGEYPHRGVDKKGREAGDKYPPQLCRQFYRPYQPQRVVF</sequence>
<gene>
    <name evidence="1" type="ORF">SDC9_125803</name>
</gene>
<reference evidence="1" key="1">
    <citation type="submission" date="2019-08" db="EMBL/GenBank/DDBJ databases">
        <authorList>
            <person name="Kucharzyk K."/>
            <person name="Murdoch R.W."/>
            <person name="Higgins S."/>
            <person name="Loffler F."/>
        </authorList>
    </citation>
    <scope>NUCLEOTIDE SEQUENCE</scope>
</reference>
<dbReference type="AlphaFoldDB" id="A0A645CNZ5"/>
<comment type="caution">
    <text evidence="1">The sequence shown here is derived from an EMBL/GenBank/DDBJ whole genome shotgun (WGS) entry which is preliminary data.</text>
</comment>
<evidence type="ECO:0000313" key="1">
    <source>
        <dbReference type="EMBL" id="MPM78790.1"/>
    </source>
</evidence>
<organism evidence="1">
    <name type="scientific">bioreactor metagenome</name>
    <dbReference type="NCBI Taxonomy" id="1076179"/>
    <lineage>
        <taxon>unclassified sequences</taxon>
        <taxon>metagenomes</taxon>
        <taxon>ecological metagenomes</taxon>
    </lineage>
</organism>